<evidence type="ECO:0000313" key="3">
    <source>
        <dbReference type="Proteomes" id="UP001164746"/>
    </source>
</evidence>
<protein>
    <submittedName>
        <fullName evidence="2">ANGP1-like protein</fullName>
    </submittedName>
</protein>
<accession>A0ABY7F2D5</accession>
<dbReference type="PANTHER" id="PTHR19143:SF394">
    <property type="entry name" value="ANGIOPOIETIN-RELATED PROTEIN 3-LIKE"/>
    <property type="match status" value="1"/>
</dbReference>
<name>A0ABY7F2D5_MYAAR</name>
<dbReference type="InterPro" id="IPR014716">
    <property type="entry name" value="Fibrinogen_a/b/g_C_1"/>
</dbReference>
<gene>
    <name evidence="2" type="ORF">MAR_030942</name>
</gene>
<dbReference type="PANTHER" id="PTHR19143">
    <property type="entry name" value="FIBRINOGEN/TENASCIN/ANGIOPOEITIN"/>
    <property type="match status" value="1"/>
</dbReference>
<dbReference type="InterPro" id="IPR002181">
    <property type="entry name" value="Fibrinogen_a/b/g_C_dom"/>
</dbReference>
<evidence type="ECO:0000259" key="1">
    <source>
        <dbReference type="Pfam" id="PF00147"/>
    </source>
</evidence>
<proteinExistence type="predicted"/>
<dbReference type="EMBL" id="CP111021">
    <property type="protein sequence ID" value="WAR16348.1"/>
    <property type="molecule type" value="Genomic_DNA"/>
</dbReference>
<feature type="domain" description="Fibrinogen C-terminal" evidence="1">
    <location>
        <begin position="38"/>
        <end position="118"/>
    </location>
</feature>
<organism evidence="2 3">
    <name type="scientific">Mya arenaria</name>
    <name type="common">Soft-shell clam</name>
    <dbReference type="NCBI Taxonomy" id="6604"/>
    <lineage>
        <taxon>Eukaryota</taxon>
        <taxon>Metazoa</taxon>
        <taxon>Spiralia</taxon>
        <taxon>Lophotrochozoa</taxon>
        <taxon>Mollusca</taxon>
        <taxon>Bivalvia</taxon>
        <taxon>Autobranchia</taxon>
        <taxon>Heteroconchia</taxon>
        <taxon>Euheterodonta</taxon>
        <taxon>Imparidentia</taxon>
        <taxon>Neoheterodontei</taxon>
        <taxon>Myida</taxon>
        <taxon>Myoidea</taxon>
        <taxon>Myidae</taxon>
        <taxon>Mya</taxon>
    </lineage>
</organism>
<dbReference type="InterPro" id="IPR050373">
    <property type="entry name" value="Fibrinogen_C-term_domain"/>
</dbReference>
<evidence type="ECO:0000313" key="2">
    <source>
        <dbReference type="EMBL" id="WAR16348.1"/>
    </source>
</evidence>
<dbReference type="SUPFAM" id="SSF56496">
    <property type="entry name" value="Fibrinogen C-terminal domain-like"/>
    <property type="match status" value="1"/>
</dbReference>
<dbReference type="InterPro" id="IPR036056">
    <property type="entry name" value="Fibrinogen-like_C"/>
</dbReference>
<dbReference type="Pfam" id="PF00147">
    <property type="entry name" value="Fibrinogen_C"/>
    <property type="match status" value="1"/>
</dbReference>
<dbReference type="Gene3D" id="3.90.215.10">
    <property type="entry name" value="Gamma Fibrinogen, chain A, domain 1"/>
    <property type="match status" value="1"/>
</dbReference>
<keyword evidence="3" id="KW-1185">Reference proteome</keyword>
<reference evidence="2" key="1">
    <citation type="submission" date="2022-11" db="EMBL/GenBank/DDBJ databases">
        <title>Centuries of genome instability and evolution in soft-shell clam transmissible cancer (bioRxiv).</title>
        <authorList>
            <person name="Hart S.F.M."/>
            <person name="Yonemitsu M.A."/>
            <person name="Giersch R.M."/>
            <person name="Beal B.F."/>
            <person name="Arriagada G."/>
            <person name="Davis B.W."/>
            <person name="Ostrander E.A."/>
            <person name="Goff S.P."/>
            <person name="Metzger M.J."/>
        </authorList>
    </citation>
    <scope>NUCLEOTIDE SEQUENCE</scope>
    <source>
        <strain evidence="2">MELC-2E11</strain>
        <tissue evidence="2">Siphon/mantle</tissue>
    </source>
</reference>
<sequence length="121" mass="13264">MEVSAADESSAYEEWPEFRLGDAPSYTLHVGGRGIGTAIDYGRFFERNNNGADFTAKGSHCGDFLHGGWWYAGCTLINLNGEYATPGTVSAYHSGEGGMVYYSFKENASLKTSKIMIRRNT</sequence>
<dbReference type="Proteomes" id="UP001164746">
    <property type="component" value="Chromosome 10"/>
</dbReference>